<evidence type="ECO:0000256" key="1">
    <source>
        <dbReference type="SAM" id="MobiDB-lite"/>
    </source>
</evidence>
<keyword evidence="3" id="KW-1185">Reference proteome</keyword>
<proteinExistence type="predicted"/>
<evidence type="ECO:0000313" key="2">
    <source>
        <dbReference type="EMBL" id="MPC59878.1"/>
    </source>
</evidence>
<feature type="compositionally biased region" description="Polar residues" evidence="1">
    <location>
        <begin position="11"/>
        <end position="28"/>
    </location>
</feature>
<feature type="region of interest" description="Disordered" evidence="1">
    <location>
        <begin position="1"/>
        <end position="65"/>
    </location>
</feature>
<organism evidence="2 3">
    <name type="scientific">Portunus trituberculatus</name>
    <name type="common">Swimming crab</name>
    <name type="synonym">Neptunus trituberculatus</name>
    <dbReference type="NCBI Taxonomy" id="210409"/>
    <lineage>
        <taxon>Eukaryota</taxon>
        <taxon>Metazoa</taxon>
        <taxon>Ecdysozoa</taxon>
        <taxon>Arthropoda</taxon>
        <taxon>Crustacea</taxon>
        <taxon>Multicrustacea</taxon>
        <taxon>Malacostraca</taxon>
        <taxon>Eumalacostraca</taxon>
        <taxon>Eucarida</taxon>
        <taxon>Decapoda</taxon>
        <taxon>Pleocyemata</taxon>
        <taxon>Brachyura</taxon>
        <taxon>Eubrachyura</taxon>
        <taxon>Portunoidea</taxon>
        <taxon>Portunidae</taxon>
        <taxon>Portuninae</taxon>
        <taxon>Portunus</taxon>
    </lineage>
</organism>
<dbReference type="Proteomes" id="UP000324222">
    <property type="component" value="Unassembled WGS sequence"/>
</dbReference>
<accession>A0A5B7GS38</accession>
<dbReference type="EMBL" id="VSRR010016949">
    <property type="protein sequence ID" value="MPC59878.1"/>
    <property type="molecule type" value="Genomic_DNA"/>
</dbReference>
<name>A0A5B7GS38_PORTR</name>
<evidence type="ECO:0000313" key="3">
    <source>
        <dbReference type="Proteomes" id="UP000324222"/>
    </source>
</evidence>
<gene>
    <name evidence="2" type="ORF">E2C01_053906</name>
</gene>
<reference evidence="2 3" key="1">
    <citation type="submission" date="2019-05" db="EMBL/GenBank/DDBJ databases">
        <title>Another draft genome of Portunus trituberculatus and its Hox gene families provides insights of decapod evolution.</title>
        <authorList>
            <person name="Jeong J.-H."/>
            <person name="Song I."/>
            <person name="Kim S."/>
            <person name="Choi T."/>
            <person name="Kim D."/>
            <person name="Ryu S."/>
            <person name="Kim W."/>
        </authorList>
    </citation>
    <scope>NUCLEOTIDE SEQUENCE [LARGE SCALE GENOMIC DNA]</scope>
    <source>
        <tissue evidence="2">Muscle</tissue>
    </source>
</reference>
<sequence>MSPRWAREVSSPPTATDKNAEISRQLTTKEIVVKLNSAKSSPRQEEAHAPSPELRPPPPGRHTPVTHLTIDLLVGSSTESYTQYIRSSVHHPRSHFVRMGSRYLYITAPAVRLGVTGLREGGGVDGEVKRIRVLSRQIS</sequence>
<dbReference type="AlphaFoldDB" id="A0A5B7GS38"/>
<protein>
    <submittedName>
        <fullName evidence="2">Uncharacterized protein</fullName>
    </submittedName>
</protein>
<comment type="caution">
    <text evidence="2">The sequence shown here is derived from an EMBL/GenBank/DDBJ whole genome shotgun (WGS) entry which is preliminary data.</text>
</comment>